<keyword evidence="4 5" id="KW-0472">Membrane</keyword>
<evidence type="ECO:0000256" key="4">
    <source>
        <dbReference type="ARBA" id="ARBA00023136"/>
    </source>
</evidence>
<evidence type="ECO:0000256" key="5">
    <source>
        <dbReference type="SAM" id="Phobius"/>
    </source>
</evidence>
<feature type="transmembrane region" description="Helical" evidence="5">
    <location>
        <begin position="116"/>
        <end position="136"/>
    </location>
</feature>
<evidence type="ECO:0000259" key="6">
    <source>
        <dbReference type="Pfam" id="PF04932"/>
    </source>
</evidence>
<accession>G0A097</accession>
<dbReference type="HOGENOM" id="CLU_051481_0_0_6"/>
<feature type="domain" description="O-antigen ligase-related" evidence="6">
    <location>
        <begin position="192"/>
        <end position="341"/>
    </location>
</feature>
<dbReference type="Proteomes" id="UP000008888">
    <property type="component" value="Chromosome"/>
</dbReference>
<dbReference type="Pfam" id="PF04932">
    <property type="entry name" value="Wzy_C"/>
    <property type="match status" value="1"/>
</dbReference>
<proteinExistence type="predicted"/>
<reference evidence="7 8" key="1">
    <citation type="journal article" date="2011" name="J. Bacteriol.">
        <title>Complete Genome Sequence of the Aerobic Marine Methanotroph Methylomonas methanica MC09.</title>
        <authorList>
            <person name="Boden R."/>
            <person name="Cunliffe M."/>
            <person name="Scanlan J."/>
            <person name="Moussard H."/>
            <person name="Kits K.D."/>
            <person name="Klotz M.G."/>
            <person name="Jetten M.S."/>
            <person name="Vuilleumier S."/>
            <person name="Han J."/>
            <person name="Peters L."/>
            <person name="Mikhailova N."/>
            <person name="Teshima H."/>
            <person name="Tapia R."/>
            <person name="Kyrpides N."/>
            <person name="Ivanova N."/>
            <person name="Pagani I."/>
            <person name="Cheng J.F."/>
            <person name="Goodwin L."/>
            <person name="Han C."/>
            <person name="Hauser L."/>
            <person name="Land M.L."/>
            <person name="Lapidus A."/>
            <person name="Lucas S."/>
            <person name="Pitluck S."/>
            <person name="Woyke T."/>
            <person name="Stein L."/>
            <person name="Murrell J.C."/>
        </authorList>
    </citation>
    <scope>NUCLEOTIDE SEQUENCE [LARGE SCALE GENOMIC DNA]</scope>
    <source>
        <strain evidence="7 8">MC09</strain>
    </source>
</reference>
<feature type="transmembrane region" description="Helical" evidence="5">
    <location>
        <begin position="91"/>
        <end position="109"/>
    </location>
</feature>
<reference evidence="8" key="3">
    <citation type="submission" date="2011-05" db="EMBL/GenBank/DDBJ databases">
        <title>Complete sequence of Methylomonas methanica MC09.</title>
        <authorList>
            <consortium name="US DOE Joint Genome Institute"/>
            <person name="Lucas S."/>
            <person name="Han J."/>
            <person name="Lapidus A."/>
            <person name="Cheng J.-F."/>
            <person name="Goodwin L."/>
            <person name="Pitluck S."/>
            <person name="Peters L."/>
            <person name="Mikhailova N."/>
            <person name="Teshima H."/>
            <person name="Han C."/>
            <person name="Tapia R."/>
            <person name="Land M."/>
            <person name="Hauser L."/>
            <person name="Kyrpides N."/>
            <person name="Ivanova N."/>
            <person name="Pagani I."/>
            <person name="Stein L."/>
            <person name="Woyke T."/>
        </authorList>
    </citation>
    <scope>NUCLEOTIDE SEQUENCE [LARGE SCALE GENOMIC DNA]</scope>
    <source>
        <strain evidence="8">MC09</strain>
    </source>
</reference>
<dbReference type="STRING" id="857087.Metme_4050"/>
<dbReference type="eggNOG" id="COG3307">
    <property type="taxonomic scope" value="Bacteria"/>
</dbReference>
<reference key="2">
    <citation type="submission" date="2011-05" db="EMBL/GenBank/DDBJ databases">
        <title>Complete genome sequence of the aerobic marine methanotroph Methylomonas methanica MC09.</title>
        <authorList>
            <person name="Boden R."/>
            <person name="Cunliffe M."/>
            <person name="Scanlan J."/>
            <person name="Moussard H."/>
            <person name="Kits K.D."/>
            <person name="Klotz M."/>
            <person name="Jetten M."/>
            <person name="Vuilleumier S."/>
            <person name="Han J."/>
            <person name="Peters L."/>
            <person name="Mikhailova N."/>
            <person name="Teshima H."/>
            <person name="Tapia R."/>
            <person name="Kyrpides N."/>
            <person name="Ivanova N."/>
            <person name="Pagani I."/>
            <person name="Cheng J.-F."/>
            <person name="Goodwin L."/>
            <person name="Han C."/>
            <person name="Hauser L."/>
            <person name="Land M."/>
            <person name="Lapidus A."/>
            <person name="Lucas S."/>
            <person name="Pitluck S."/>
            <person name="Woyke T."/>
            <person name="Stein L.Y."/>
            <person name="Murrell C."/>
        </authorList>
    </citation>
    <scope>NUCLEOTIDE SEQUENCE</scope>
    <source>
        <strain>MC09</strain>
    </source>
</reference>
<dbReference type="InterPro" id="IPR007016">
    <property type="entry name" value="O-antigen_ligase-rel_domated"/>
</dbReference>
<protein>
    <submittedName>
        <fullName evidence="7">O-antigen polymerase</fullName>
    </submittedName>
</protein>
<gene>
    <name evidence="7" type="ordered locus">Metme_4050</name>
</gene>
<keyword evidence="8" id="KW-1185">Reference proteome</keyword>
<dbReference type="KEGG" id="mmt:Metme_4050"/>
<evidence type="ECO:0000313" key="8">
    <source>
        <dbReference type="Proteomes" id="UP000008888"/>
    </source>
</evidence>
<dbReference type="PANTHER" id="PTHR37422">
    <property type="entry name" value="TEICHURONIC ACID BIOSYNTHESIS PROTEIN TUAE"/>
    <property type="match status" value="1"/>
</dbReference>
<dbReference type="AlphaFoldDB" id="G0A097"/>
<dbReference type="PANTHER" id="PTHR37422:SF13">
    <property type="entry name" value="LIPOPOLYSACCHARIDE BIOSYNTHESIS PROTEIN PA4999-RELATED"/>
    <property type="match status" value="1"/>
</dbReference>
<feature type="transmembrane region" description="Helical" evidence="5">
    <location>
        <begin position="184"/>
        <end position="201"/>
    </location>
</feature>
<evidence type="ECO:0000256" key="3">
    <source>
        <dbReference type="ARBA" id="ARBA00022989"/>
    </source>
</evidence>
<keyword evidence="3 5" id="KW-1133">Transmembrane helix</keyword>
<feature type="transmembrane region" description="Helical" evidence="5">
    <location>
        <begin position="326"/>
        <end position="346"/>
    </location>
</feature>
<dbReference type="InterPro" id="IPR051533">
    <property type="entry name" value="WaaL-like"/>
</dbReference>
<feature type="transmembrane region" description="Helical" evidence="5">
    <location>
        <begin position="384"/>
        <end position="400"/>
    </location>
</feature>
<feature type="transmembrane region" description="Helical" evidence="5">
    <location>
        <begin position="156"/>
        <end position="175"/>
    </location>
</feature>
<feature type="transmembrane region" description="Helical" evidence="5">
    <location>
        <begin position="358"/>
        <end position="378"/>
    </location>
</feature>
<feature type="transmembrane region" description="Helical" evidence="5">
    <location>
        <begin position="207"/>
        <end position="224"/>
    </location>
</feature>
<dbReference type="GO" id="GO:0016020">
    <property type="term" value="C:membrane"/>
    <property type="evidence" value="ECO:0007669"/>
    <property type="project" value="UniProtKB-SubCell"/>
</dbReference>
<organism evidence="7 8">
    <name type="scientific">Methylomonas methanica (strain DSM 25384 / MC09)</name>
    <dbReference type="NCBI Taxonomy" id="857087"/>
    <lineage>
        <taxon>Bacteria</taxon>
        <taxon>Pseudomonadati</taxon>
        <taxon>Pseudomonadota</taxon>
        <taxon>Gammaproteobacteria</taxon>
        <taxon>Methylococcales</taxon>
        <taxon>Methylococcaceae</taxon>
        <taxon>Methylomonas</taxon>
    </lineage>
</organism>
<evidence type="ECO:0000313" key="7">
    <source>
        <dbReference type="EMBL" id="AEG02403.1"/>
    </source>
</evidence>
<keyword evidence="2 5" id="KW-0812">Transmembrane</keyword>
<name>G0A097_METMM</name>
<evidence type="ECO:0000256" key="2">
    <source>
        <dbReference type="ARBA" id="ARBA00022692"/>
    </source>
</evidence>
<comment type="subcellular location">
    <subcellularLocation>
        <location evidence="1">Membrane</location>
        <topology evidence="1">Multi-pass membrane protein</topology>
    </subcellularLocation>
</comment>
<feature type="transmembrane region" description="Helical" evidence="5">
    <location>
        <begin position="20"/>
        <end position="45"/>
    </location>
</feature>
<sequence>MTFSNFSETSLNVSRSLAILAAIAAPMSTAVTGIACVALVIFWLISGQAWQTLKLSWQQPFGKMIVLFYAWLLLGTLYAETDWPSKLQTLSSWKKLIYAFILLGVFQLVEWQKRFINWYVAAMVISAVTALFLWSIDLIVRPSNGAIYAGIFMTNHATQSMAFVAATLCCIFLLHETESPRMRYFLWVAIGLFLFNIFFISTSRSSYIAFPVAAVVAVGSIYGYRKLPHILAIVTITTLAFGLASNTLQERVKLALDEQANYQTSSNETSVGVRMIFYKNTLELIRAQPWFGYGTSSFKPTYSAHVASKYQDWRAVSTGDPHNQYLFVWLENGLIGLLLFFAYIYIGVRQGLKNPPYGAVAASFLIAIAASSLFNSHFKTYAEGYMLAFFLGALLTRPISANPPAV</sequence>
<evidence type="ECO:0000256" key="1">
    <source>
        <dbReference type="ARBA" id="ARBA00004141"/>
    </source>
</evidence>
<dbReference type="EMBL" id="CP002738">
    <property type="protein sequence ID" value="AEG02403.1"/>
    <property type="molecule type" value="Genomic_DNA"/>
</dbReference>
<feature type="transmembrane region" description="Helical" evidence="5">
    <location>
        <begin position="61"/>
        <end position="79"/>
    </location>
</feature>